<reference evidence="2" key="1">
    <citation type="journal article" date="2020" name="Stud. Mycol.">
        <title>101 Dothideomycetes genomes: a test case for predicting lifestyles and emergence of pathogens.</title>
        <authorList>
            <person name="Haridas S."/>
            <person name="Albert R."/>
            <person name="Binder M."/>
            <person name="Bloem J."/>
            <person name="Labutti K."/>
            <person name="Salamov A."/>
            <person name="Andreopoulos B."/>
            <person name="Baker S."/>
            <person name="Barry K."/>
            <person name="Bills G."/>
            <person name="Bluhm B."/>
            <person name="Cannon C."/>
            <person name="Castanera R."/>
            <person name="Culley D."/>
            <person name="Daum C."/>
            <person name="Ezra D."/>
            <person name="Gonzalez J."/>
            <person name="Henrissat B."/>
            <person name="Kuo A."/>
            <person name="Liang C."/>
            <person name="Lipzen A."/>
            <person name="Lutzoni F."/>
            <person name="Magnuson J."/>
            <person name="Mondo S."/>
            <person name="Nolan M."/>
            <person name="Ohm R."/>
            <person name="Pangilinan J."/>
            <person name="Park H.-J."/>
            <person name="Ramirez L."/>
            <person name="Alfaro M."/>
            <person name="Sun H."/>
            <person name="Tritt A."/>
            <person name="Yoshinaga Y."/>
            <person name="Zwiers L.-H."/>
            <person name="Turgeon B."/>
            <person name="Goodwin S."/>
            <person name="Spatafora J."/>
            <person name="Crous P."/>
            <person name="Grigoriev I."/>
        </authorList>
    </citation>
    <scope>NUCLEOTIDE SEQUENCE</scope>
    <source>
        <strain evidence="2">CBS 480.64</strain>
    </source>
</reference>
<dbReference type="InterPro" id="IPR041018">
    <property type="entry name" value="ADPRTs_Tse2"/>
</dbReference>
<dbReference type="AlphaFoldDB" id="A0A6A7BRH4"/>
<name>A0A6A7BRH4_9PEZI</name>
<protein>
    <recommendedName>
        <fullName evidence="1">Tse2 ADP-ribosyltransferase toxin domain-containing protein</fullName>
    </recommendedName>
</protein>
<accession>A0A6A7BRH4</accession>
<proteinExistence type="predicted"/>
<organism evidence="2 3">
    <name type="scientific">Piedraia hortae CBS 480.64</name>
    <dbReference type="NCBI Taxonomy" id="1314780"/>
    <lineage>
        <taxon>Eukaryota</taxon>
        <taxon>Fungi</taxon>
        <taxon>Dikarya</taxon>
        <taxon>Ascomycota</taxon>
        <taxon>Pezizomycotina</taxon>
        <taxon>Dothideomycetes</taxon>
        <taxon>Dothideomycetidae</taxon>
        <taxon>Capnodiales</taxon>
        <taxon>Piedraiaceae</taxon>
        <taxon>Piedraia</taxon>
    </lineage>
</organism>
<dbReference type="Pfam" id="PF18648">
    <property type="entry name" value="ADPRTs_Tse2"/>
    <property type="match status" value="1"/>
</dbReference>
<dbReference type="OrthoDB" id="10266325at2759"/>
<sequence>SNGARLRPYTSTMQELVRMDYDFHMESFEDSQLLPPGLILSLRKCTPVSSNLTLIHAYVGQFLLRPSLPLSLQDLNNTPGDFYNRHALCIDVDEWMEANEYATCIVDDDVEGWTRHRDVTRQAWLDGTMVDPGYSGPIWRGDSVH</sequence>
<dbReference type="Proteomes" id="UP000799421">
    <property type="component" value="Unassembled WGS sequence"/>
</dbReference>
<evidence type="ECO:0000313" key="2">
    <source>
        <dbReference type="EMBL" id="KAF2857487.1"/>
    </source>
</evidence>
<feature type="domain" description="Tse2 ADP-ribosyltransferase toxin" evidence="1">
    <location>
        <begin position="1"/>
        <end position="95"/>
    </location>
</feature>
<evidence type="ECO:0000259" key="1">
    <source>
        <dbReference type="Pfam" id="PF18648"/>
    </source>
</evidence>
<gene>
    <name evidence="2" type="ORF">K470DRAFT_223285</name>
</gene>
<feature type="non-terminal residue" evidence="2">
    <location>
        <position position="1"/>
    </location>
</feature>
<evidence type="ECO:0000313" key="3">
    <source>
        <dbReference type="Proteomes" id="UP000799421"/>
    </source>
</evidence>
<dbReference type="EMBL" id="MU006041">
    <property type="protein sequence ID" value="KAF2857487.1"/>
    <property type="molecule type" value="Genomic_DNA"/>
</dbReference>
<keyword evidence="3" id="KW-1185">Reference proteome</keyword>